<dbReference type="RefSeq" id="WP_006315344.1">
    <property type="nucleotide sequence ID" value="NZ_ARZA01000223.1"/>
</dbReference>
<organism evidence="6 7">
    <name type="scientific">Caldisalinibacter kiritimatiensis</name>
    <dbReference type="NCBI Taxonomy" id="1304284"/>
    <lineage>
        <taxon>Bacteria</taxon>
        <taxon>Bacillati</taxon>
        <taxon>Bacillota</taxon>
        <taxon>Tissierellia</taxon>
        <taxon>Tissierellales</taxon>
        <taxon>Thermohalobacteraceae</taxon>
        <taxon>Caldisalinibacter</taxon>
    </lineage>
</organism>
<comment type="caution">
    <text evidence="6">The sequence shown here is derived from an EMBL/GenBank/DDBJ whole genome shotgun (WGS) entry which is preliminary data.</text>
</comment>
<accession>R1AS23</accession>
<evidence type="ECO:0000256" key="2">
    <source>
        <dbReference type="ARBA" id="ARBA00022723"/>
    </source>
</evidence>
<dbReference type="OrthoDB" id="9764050at2"/>
<protein>
    <submittedName>
        <fullName evidence="6">Alpha-mannosidase</fullName>
        <ecNumber evidence="6">3.2.1.24</ecNumber>
    </submittedName>
</protein>
<keyword evidence="2" id="KW-0479">Metal-binding</keyword>
<sequence>MKFHIISHTHWDREWHKTFQEYRVKLIRFMDDLIETLENDHSHSSFMLDGQTSLLEDYLEVKPEKRQKLKQLIRDRRILVGPWYVQPDEFLPSGESLIRNLLISYKIGLEFGGLMNVGYLPDSFGQSSQMPQILKGFGIDSAIFYRGVTEEDVKSTEFMWQTPDGEEILAIVMPIGYGNAMFLSPDLNKSIEEVEKNIELFKNRATTKHILMMAGSDQCVLKKFLPRICEKLTTYYKNKGRDYHFEISNLEKYIESVKEEAKNLPKLSGEFRKGKISRVHASISGTRLDIKKMNYETEKLYEKYLEPISSLSYMVGATYDDSLINTGWKYILQNHAHDSICCVCKDIVHDEMIMRLEHAKQIANTLLEEKIDYLNNNICFNSSLGKPLVVYNTLPIKRRECVRATVFVKDKVFKLYNSKGEEIPYIIENSELVNLAENRVVFGENQDDYYDKMEIEFIAEIDGYGYKTYYLKEGEEAKQFTASIVRNNVLENDLLKVTINEDGTLSIVDKKTGNKHNNLNIIEESGNAGDEYDYSPPLNDKVFTSKNKMIKYEIIENNFIKGIVRIYYKLKVPKTTDREKRSNELIDICVSSDLILYKEKDYLEIKTQIQNTALNHRIRALFETDLMTEKHYAEQSFGMIERRNLFEETEKSIKEKWQEKYYPIFPQHSYVIVENKDKGLAIFNKGLPQYEIINGNKPTIALTLLSGVGWMGKKDLLYRPGRRSGAFCETPKAQLLGNFMTEYAIYPYKLKEKANVHMKAHKYNEQLKVIMPETYTEEGILSDKLKVLNVESNFICTSAIKKHEISDGLIWRVYNSTNMNQKEAILKFNKNIFNQVELLNLREEKIKWDSRIEIEIDTGPDNADYTKPSGTIKIKDIKPNEIFTFCLKKINRKL</sequence>
<evidence type="ECO:0000313" key="6">
    <source>
        <dbReference type="EMBL" id="EOC99937.1"/>
    </source>
</evidence>
<dbReference type="InterPro" id="IPR011682">
    <property type="entry name" value="Glyco_hydro_38_C"/>
</dbReference>
<dbReference type="eggNOG" id="COG0383">
    <property type="taxonomic scope" value="Bacteria"/>
</dbReference>
<evidence type="ECO:0000256" key="1">
    <source>
        <dbReference type="ARBA" id="ARBA00009792"/>
    </source>
</evidence>
<keyword evidence="4 6" id="KW-0326">Glycosidase</keyword>
<dbReference type="EC" id="3.2.1.24" evidence="6"/>
<dbReference type="Pfam" id="PF07748">
    <property type="entry name" value="Glyco_hydro_38C"/>
    <property type="match status" value="1"/>
</dbReference>
<dbReference type="Pfam" id="PF09261">
    <property type="entry name" value="Alpha-mann_mid"/>
    <property type="match status" value="1"/>
</dbReference>
<proteinExistence type="inferred from homology"/>
<dbReference type="InterPro" id="IPR000602">
    <property type="entry name" value="Glyco_hydro_38_N"/>
</dbReference>
<dbReference type="GO" id="GO:0004559">
    <property type="term" value="F:alpha-mannosidase activity"/>
    <property type="evidence" value="ECO:0007669"/>
    <property type="project" value="UniProtKB-EC"/>
</dbReference>
<dbReference type="SUPFAM" id="SSF88688">
    <property type="entry name" value="Families 57/38 glycoside transferase middle domain"/>
    <property type="match status" value="1"/>
</dbReference>
<dbReference type="PATRIC" id="fig|1304284.3.peg.1983"/>
<evidence type="ECO:0000256" key="4">
    <source>
        <dbReference type="ARBA" id="ARBA00023295"/>
    </source>
</evidence>
<dbReference type="PANTHER" id="PTHR46017:SF2">
    <property type="entry name" value="MANNOSYLGLYCERATE HYDROLASE"/>
    <property type="match status" value="1"/>
</dbReference>
<evidence type="ECO:0000313" key="7">
    <source>
        <dbReference type="Proteomes" id="UP000013378"/>
    </source>
</evidence>
<keyword evidence="3 6" id="KW-0378">Hydrolase</keyword>
<gene>
    <name evidence="6" type="ORF">L21TH_2018</name>
</gene>
<dbReference type="Gene3D" id="2.60.40.1180">
    <property type="entry name" value="Golgi alpha-mannosidase II"/>
    <property type="match status" value="1"/>
</dbReference>
<dbReference type="InterPro" id="IPR015341">
    <property type="entry name" value="Glyco_hydro_38_cen"/>
</dbReference>
<dbReference type="GO" id="GO:0046872">
    <property type="term" value="F:metal ion binding"/>
    <property type="evidence" value="ECO:0007669"/>
    <property type="project" value="UniProtKB-KW"/>
</dbReference>
<dbReference type="InterPro" id="IPR011013">
    <property type="entry name" value="Gal_mutarotase_sf_dom"/>
</dbReference>
<dbReference type="Proteomes" id="UP000013378">
    <property type="component" value="Unassembled WGS sequence"/>
</dbReference>
<dbReference type="InterPro" id="IPR013780">
    <property type="entry name" value="Glyco_hydro_b"/>
</dbReference>
<dbReference type="EMBL" id="ARZA01000223">
    <property type="protein sequence ID" value="EOC99937.1"/>
    <property type="molecule type" value="Genomic_DNA"/>
</dbReference>
<dbReference type="InterPro" id="IPR027291">
    <property type="entry name" value="Glyco_hydro_38_N_sf"/>
</dbReference>
<dbReference type="InterPro" id="IPR028995">
    <property type="entry name" value="Glyco_hydro_57/38_cen_sf"/>
</dbReference>
<dbReference type="Gene3D" id="3.20.110.10">
    <property type="entry name" value="Glycoside hydrolase 38, N terminal domain"/>
    <property type="match status" value="1"/>
</dbReference>
<evidence type="ECO:0000256" key="3">
    <source>
        <dbReference type="ARBA" id="ARBA00022801"/>
    </source>
</evidence>
<dbReference type="Gene3D" id="1.20.1270.50">
    <property type="entry name" value="Glycoside hydrolase family 38, central domain"/>
    <property type="match status" value="1"/>
</dbReference>
<dbReference type="AlphaFoldDB" id="R1AS23"/>
<dbReference type="PANTHER" id="PTHR46017">
    <property type="entry name" value="ALPHA-MANNOSIDASE 2C1"/>
    <property type="match status" value="1"/>
</dbReference>
<dbReference type="STRING" id="1304284.L21TH_2018"/>
<dbReference type="InterPro" id="IPR037094">
    <property type="entry name" value="Glyco_hydro_38_cen_sf"/>
</dbReference>
<evidence type="ECO:0000259" key="5">
    <source>
        <dbReference type="SMART" id="SM00872"/>
    </source>
</evidence>
<dbReference type="SMART" id="SM00872">
    <property type="entry name" value="Alpha-mann_mid"/>
    <property type="match status" value="1"/>
</dbReference>
<dbReference type="Pfam" id="PF01074">
    <property type="entry name" value="Glyco_hydro_38N"/>
    <property type="match status" value="1"/>
</dbReference>
<dbReference type="SUPFAM" id="SSF74650">
    <property type="entry name" value="Galactose mutarotase-like"/>
    <property type="match status" value="1"/>
</dbReference>
<dbReference type="InterPro" id="IPR041147">
    <property type="entry name" value="GH38_C"/>
</dbReference>
<reference evidence="6 7" key="1">
    <citation type="journal article" date="2015" name="Geomicrobiol. J.">
        <title>Caldisalinibacter kiritimatiensis gen. nov., sp. nov., a moderately thermohalophilic thiosulfate-reducing bacterium from a hypersaline microbial mat.</title>
        <authorList>
            <person name="Ben Hania W."/>
            <person name="Joseph M."/>
            <person name="Fiebig A."/>
            <person name="Bunk B."/>
            <person name="Klenk H.-P."/>
            <person name="Fardeau M.-L."/>
            <person name="Spring S."/>
        </authorList>
    </citation>
    <scope>NUCLEOTIDE SEQUENCE [LARGE SCALE GENOMIC DNA]</scope>
    <source>
        <strain evidence="6 7">L21-TH-D2</strain>
    </source>
</reference>
<name>R1AS23_9FIRM</name>
<dbReference type="Pfam" id="PF17677">
    <property type="entry name" value="Glyco_hydro38C2"/>
    <property type="match status" value="1"/>
</dbReference>
<dbReference type="InterPro" id="IPR011330">
    <property type="entry name" value="Glyco_hydro/deAcase_b/a-brl"/>
</dbReference>
<dbReference type="Gene3D" id="2.60.40.2220">
    <property type="match status" value="1"/>
</dbReference>
<dbReference type="GO" id="GO:0006013">
    <property type="term" value="P:mannose metabolic process"/>
    <property type="evidence" value="ECO:0007669"/>
    <property type="project" value="InterPro"/>
</dbReference>
<keyword evidence="7" id="KW-1185">Reference proteome</keyword>
<comment type="similarity">
    <text evidence="1">Belongs to the glycosyl hydrolase 38 family.</text>
</comment>
<feature type="domain" description="Glycoside hydrolase family 38 central" evidence="5">
    <location>
        <begin position="286"/>
        <end position="356"/>
    </location>
</feature>
<dbReference type="GO" id="GO:0030246">
    <property type="term" value="F:carbohydrate binding"/>
    <property type="evidence" value="ECO:0007669"/>
    <property type="project" value="InterPro"/>
</dbReference>
<dbReference type="Gene3D" id="2.70.98.30">
    <property type="entry name" value="Golgi alpha-mannosidase II, domain 4"/>
    <property type="match status" value="1"/>
</dbReference>
<dbReference type="SUPFAM" id="SSF88713">
    <property type="entry name" value="Glycoside hydrolase/deacetylase"/>
    <property type="match status" value="1"/>
</dbReference>
<dbReference type="GO" id="GO:0009313">
    <property type="term" value="P:oligosaccharide catabolic process"/>
    <property type="evidence" value="ECO:0007669"/>
    <property type="project" value="TreeGrafter"/>
</dbReference>